<evidence type="ECO:0000256" key="1">
    <source>
        <dbReference type="ARBA" id="ARBA00023239"/>
    </source>
</evidence>
<evidence type="ECO:0000313" key="3">
    <source>
        <dbReference type="EMBL" id="RZU11420.1"/>
    </source>
</evidence>
<dbReference type="InterPro" id="IPR032466">
    <property type="entry name" value="Metal_Hydrolase"/>
</dbReference>
<dbReference type="Proteomes" id="UP000292027">
    <property type="component" value="Unassembled WGS sequence"/>
</dbReference>
<protein>
    <submittedName>
        <fullName evidence="3">TIM-barrel fold metal-dependent hydrolase</fullName>
    </submittedName>
</protein>
<feature type="domain" description="Amidohydrolase-related" evidence="2">
    <location>
        <begin position="3"/>
        <end position="280"/>
    </location>
</feature>
<dbReference type="EMBL" id="SHKR01000015">
    <property type="protein sequence ID" value="RZU11420.1"/>
    <property type="molecule type" value="Genomic_DNA"/>
</dbReference>
<keyword evidence="3" id="KW-0378">Hydrolase</keyword>
<name>A0A4Q7WN27_9ACTN</name>
<keyword evidence="4" id="KW-1185">Reference proteome</keyword>
<dbReference type="RefSeq" id="WP_130447864.1">
    <property type="nucleotide sequence ID" value="NZ_SHKR01000015.1"/>
</dbReference>
<dbReference type="OrthoDB" id="5450317at2"/>
<proteinExistence type="predicted"/>
<comment type="caution">
    <text evidence="3">The sequence shown here is derived from an EMBL/GenBank/DDBJ whole genome shotgun (WGS) entry which is preliminary data.</text>
</comment>
<dbReference type="InterPro" id="IPR032465">
    <property type="entry name" value="ACMSD"/>
</dbReference>
<accession>A0A4Q7WN27</accession>
<dbReference type="SUPFAM" id="SSF51556">
    <property type="entry name" value="Metallo-dependent hydrolases"/>
    <property type="match status" value="1"/>
</dbReference>
<evidence type="ECO:0000259" key="2">
    <source>
        <dbReference type="Pfam" id="PF04909"/>
    </source>
</evidence>
<dbReference type="PANTHER" id="PTHR21240">
    <property type="entry name" value="2-AMINO-3-CARBOXYLMUCONATE-6-SEMIALDEHYDE DECARBOXYLASE"/>
    <property type="match status" value="1"/>
</dbReference>
<dbReference type="Pfam" id="PF04909">
    <property type="entry name" value="Amidohydro_2"/>
    <property type="match status" value="1"/>
</dbReference>
<dbReference type="GO" id="GO:0016831">
    <property type="term" value="F:carboxy-lyase activity"/>
    <property type="evidence" value="ECO:0007669"/>
    <property type="project" value="InterPro"/>
</dbReference>
<dbReference type="Gene3D" id="3.20.20.140">
    <property type="entry name" value="Metal-dependent hydrolases"/>
    <property type="match status" value="1"/>
</dbReference>
<dbReference type="InterPro" id="IPR006680">
    <property type="entry name" value="Amidohydro-rel"/>
</dbReference>
<organism evidence="3 4">
    <name type="scientific">Kribbella rubisoli</name>
    <dbReference type="NCBI Taxonomy" id="3075929"/>
    <lineage>
        <taxon>Bacteria</taxon>
        <taxon>Bacillati</taxon>
        <taxon>Actinomycetota</taxon>
        <taxon>Actinomycetes</taxon>
        <taxon>Propionibacteriales</taxon>
        <taxon>Kribbellaceae</taxon>
        <taxon>Kribbella</taxon>
    </lineage>
</organism>
<evidence type="ECO:0000313" key="4">
    <source>
        <dbReference type="Proteomes" id="UP000292027"/>
    </source>
</evidence>
<keyword evidence="1" id="KW-0456">Lyase</keyword>
<dbReference type="GO" id="GO:0016787">
    <property type="term" value="F:hydrolase activity"/>
    <property type="evidence" value="ECO:0007669"/>
    <property type="project" value="UniProtKB-KW"/>
</dbReference>
<gene>
    <name evidence="3" type="ORF">EV645_6590</name>
</gene>
<dbReference type="PANTHER" id="PTHR21240:SF19">
    <property type="entry name" value="CATALYTIC_ HYDROLASE"/>
    <property type="match status" value="1"/>
</dbReference>
<reference evidence="3 4" key="1">
    <citation type="journal article" date="2015" name="Stand. Genomic Sci.">
        <title>Genomic Encyclopedia of Bacterial and Archaeal Type Strains, Phase III: the genomes of soil and plant-associated and newly described type strains.</title>
        <authorList>
            <person name="Whitman W.B."/>
            <person name="Woyke T."/>
            <person name="Klenk H.P."/>
            <person name="Zhou Y."/>
            <person name="Lilburn T.G."/>
            <person name="Beck B.J."/>
            <person name="De Vos P."/>
            <person name="Vandamme P."/>
            <person name="Eisen J.A."/>
            <person name="Garrity G."/>
            <person name="Hugenholtz P."/>
            <person name="Kyrpides N.C."/>
        </authorList>
    </citation>
    <scope>NUCLEOTIDE SEQUENCE [LARGE SCALE GENOMIC DNA]</scope>
    <source>
        <strain evidence="3 4">VKM Ac-2540</strain>
    </source>
</reference>
<sequence>MIVDAHCHAWRSWPYDWQVPDPATRGSVEALLYELDRAEVDRAVIVSACIGAGDPRTDNLDNNEFVADAVAEHPDRLVQLADVDSFWSDTHHTAGAAARLTDVITRTGAVGVTHYSTGADDGWFDSPDGVEFFGRAAELGLIASLHTPPEWQPAIGRLARRYPALPILVHHQGHVPTAPDRLAEQLPLLLANAAYPNVIMKLSGFHYVVDPPYDYPYPTAMATLQQVYAAYGGDRFVWGSDFPVARRHLTYRQSLEVVRRHCPFLGDDLHAILGGTMQRLLEAAAAPARK</sequence>
<dbReference type="AlphaFoldDB" id="A0A4Q7WN27"/>